<dbReference type="EMBL" id="BSOH01000005">
    <property type="protein sequence ID" value="GLR16498.1"/>
    <property type="molecule type" value="Genomic_DNA"/>
</dbReference>
<gene>
    <name evidence="2" type="ORF">GCM10007940_11130</name>
</gene>
<feature type="signal peptide" evidence="1">
    <location>
        <begin position="1"/>
        <end position="24"/>
    </location>
</feature>
<dbReference type="PANTHER" id="PTHR41339">
    <property type="entry name" value="LIPL48"/>
    <property type="match status" value="1"/>
</dbReference>
<accession>A0AA37WD39</accession>
<name>A0AA37WD39_9BACT</name>
<feature type="chain" id="PRO_5041232080" evidence="1">
    <location>
        <begin position="25"/>
        <end position="488"/>
    </location>
</feature>
<dbReference type="AlphaFoldDB" id="A0AA37WD39"/>
<dbReference type="Proteomes" id="UP001156666">
    <property type="component" value="Unassembled WGS sequence"/>
</dbReference>
<evidence type="ECO:0000313" key="3">
    <source>
        <dbReference type="Proteomes" id="UP001156666"/>
    </source>
</evidence>
<dbReference type="RefSeq" id="WP_235293300.1">
    <property type="nucleotide sequence ID" value="NZ_BSOH01000005.1"/>
</dbReference>
<protein>
    <submittedName>
        <fullName evidence="2">Uncharacterized protein</fullName>
    </submittedName>
</protein>
<dbReference type="PROSITE" id="PS51257">
    <property type="entry name" value="PROKAR_LIPOPROTEIN"/>
    <property type="match status" value="1"/>
</dbReference>
<keyword evidence="3" id="KW-1185">Reference proteome</keyword>
<dbReference type="PANTHER" id="PTHR41339:SF1">
    <property type="entry name" value="SECRETED PROTEIN"/>
    <property type="match status" value="1"/>
</dbReference>
<comment type="caution">
    <text evidence="2">The sequence shown here is derived from an EMBL/GenBank/DDBJ whole genome shotgun (WGS) entry which is preliminary data.</text>
</comment>
<reference evidence="2" key="2">
    <citation type="submission" date="2023-01" db="EMBL/GenBank/DDBJ databases">
        <title>Draft genome sequence of Portibacter lacus strain NBRC 108769.</title>
        <authorList>
            <person name="Sun Q."/>
            <person name="Mori K."/>
        </authorList>
    </citation>
    <scope>NUCLEOTIDE SEQUENCE</scope>
    <source>
        <strain evidence="2">NBRC 108769</strain>
    </source>
</reference>
<proteinExistence type="predicted"/>
<evidence type="ECO:0000313" key="2">
    <source>
        <dbReference type="EMBL" id="GLR16498.1"/>
    </source>
</evidence>
<reference evidence="2" key="1">
    <citation type="journal article" date="2014" name="Int. J. Syst. Evol. Microbiol.">
        <title>Complete genome sequence of Corynebacterium casei LMG S-19264T (=DSM 44701T), isolated from a smear-ripened cheese.</title>
        <authorList>
            <consortium name="US DOE Joint Genome Institute (JGI-PGF)"/>
            <person name="Walter F."/>
            <person name="Albersmeier A."/>
            <person name="Kalinowski J."/>
            <person name="Ruckert C."/>
        </authorList>
    </citation>
    <scope>NUCLEOTIDE SEQUENCE</scope>
    <source>
        <strain evidence="2">NBRC 108769</strain>
    </source>
</reference>
<organism evidence="2 3">
    <name type="scientific">Portibacter lacus</name>
    <dbReference type="NCBI Taxonomy" id="1099794"/>
    <lineage>
        <taxon>Bacteria</taxon>
        <taxon>Pseudomonadati</taxon>
        <taxon>Bacteroidota</taxon>
        <taxon>Saprospiria</taxon>
        <taxon>Saprospirales</taxon>
        <taxon>Haliscomenobacteraceae</taxon>
        <taxon>Portibacter</taxon>
    </lineage>
</organism>
<dbReference type="SUPFAM" id="SSF51126">
    <property type="entry name" value="Pectin lyase-like"/>
    <property type="match status" value="1"/>
</dbReference>
<keyword evidence="1" id="KW-0732">Signal</keyword>
<sequence>MKIRILSLLALCVTVLFSCTKEEANSTYDAPSVSAPSSVMNVQSGATGLSVTFNTSVDADLTATYQATGNGVTIANPTGDVSGNTVTINFDAGNTSGAASITLVVTDSENQDDEATAVINVGAEVTEILLTTNVTEDVTWTADRTYILGGRISVESGATLTIEPGTVIKGQAGTGANATALLIARGGKLMAEGSADLPIVFTSIADELTGEDIANGNVASPNLDPDINGLWGGVIVLGNAPISASNDNGDVSEVQIEGVPTSDPNGLYGGNDPEDNSGVIKYVSIRHGGSNIGSGNEINGLTLGGVGSGTVVDNIEIVANQDDGIEWFGGTVNVTNVAVWNVGDDGIDTDQSWNGTLDNFVVVTPTGHCFELDGPEGSAKAGHTIQNGSILASSDDRVSEDLINVDENSIVSLKNLYFKNVVEGQMINRVTAEGVTFEGIEINVAAENLANHVNGEVPAGVTIGSATKADISVLSWTWTSKSGVLAEL</sequence>
<evidence type="ECO:0000256" key="1">
    <source>
        <dbReference type="SAM" id="SignalP"/>
    </source>
</evidence>
<dbReference type="InterPro" id="IPR011050">
    <property type="entry name" value="Pectin_lyase_fold/virulence"/>
</dbReference>